<name>A0AAV9K5Q9_9SOLN</name>
<evidence type="ECO:0000256" key="1">
    <source>
        <dbReference type="SAM" id="MobiDB-lite"/>
    </source>
</evidence>
<feature type="signal peptide" evidence="2">
    <location>
        <begin position="1"/>
        <end position="15"/>
    </location>
</feature>
<gene>
    <name evidence="3" type="ORF">R3W88_029563</name>
</gene>
<reference evidence="3 4" key="1">
    <citation type="submission" date="2023-10" db="EMBL/GenBank/DDBJ databases">
        <title>Genome-Wide Identification Analysis in wild type Solanum Pinnatisectum Reveals Some Genes Defensing Phytophthora Infestans.</title>
        <authorList>
            <person name="Sun C."/>
        </authorList>
    </citation>
    <scope>NUCLEOTIDE SEQUENCE [LARGE SCALE GENOMIC DNA]</scope>
    <source>
        <strain evidence="3">LQN</strain>
        <tissue evidence="3">Leaf</tissue>
    </source>
</reference>
<evidence type="ECO:0008006" key="5">
    <source>
        <dbReference type="Google" id="ProtNLM"/>
    </source>
</evidence>
<protein>
    <recommendedName>
        <fullName evidence="5">Secreted protein</fullName>
    </recommendedName>
</protein>
<feature type="compositionally biased region" description="Polar residues" evidence="1">
    <location>
        <begin position="47"/>
        <end position="67"/>
    </location>
</feature>
<evidence type="ECO:0000256" key="2">
    <source>
        <dbReference type="SAM" id="SignalP"/>
    </source>
</evidence>
<dbReference type="AlphaFoldDB" id="A0AAV9K5Q9"/>
<comment type="caution">
    <text evidence="3">The sequence shown here is derived from an EMBL/GenBank/DDBJ whole genome shotgun (WGS) entry which is preliminary data.</text>
</comment>
<evidence type="ECO:0000313" key="3">
    <source>
        <dbReference type="EMBL" id="KAK4708638.1"/>
    </source>
</evidence>
<keyword evidence="4" id="KW-1185">Reference proteome</keyword>
<feature type="region of interest" description="Disordered" evidence="1">
    <location>
        <begin position="47"/>
        <end position="80"/>
    </location>
</feature>
<feature type="chain" id="PRO_5043361997" description="Secreted protein" evidence="2">
    <location>
        <begin position="16"/>
        <end position="80"/>
    </location>
</feature>
<accession>A0AAV9K5Q9</accession>
<organism evidence="3 4">
    <name type="scientific">Solanum pinnatisectum</name>
    <name type="common">tansyleaf nightshade</name>
    <dbReference type="NCBI Taxonomy" id="50273"/>
    <lineage>
        <taxon>Eukaryota</taxon>
        <taxon>Viridiplantae</taxon>
        <taxon>Streptophyta</taxon>
        <taxon>Embryophyta</taxon>
        <taxon>Tracheophyta</taxon>
        <taxon>Spermatophyta</taxon>
        <taxon>Magnoliopsida</taxon>
        <taxon>eudicotyledons</taxon>
        <taxon>Gunneridae</taxon>
        <taxon>Pentapetalae</taxon>
        <taxon>asterids</taxon>
        <taxon>lamiids</taxon>
        <taxon>Solanales</taxon>
        <taxon>Solanaceae</taxon>
        <taxon>Solanoideae</taxon>
        <taxon>Solaneae</taxon>
        <taxon>Solanum</taxon>
    </lineage>
</organism>
<keyword evidence="2" id="KW-0732">Signal</keyword>
<evidence type="ECO:0000313" key="4">
    <source>
        <dbReference type="Proteomes" id="UP001311915"/>
    </source>
</evidence>
<sequence>MLVLLLWVWEQLLRCSWRGLYPTTFEINGSQSCQGRLVQAAVQSSYGISGSRPSQVGQGTHSGSTSRGGCANSLGYSHQG</sequence>
<proteinExistence type="predicted"/>
<dbReference type="Proteomes" id="UP001311915">
    <property type="component" value="Unassembled WGS sequence"/>
</dbReference>
<dbReference type="EMBL" id="JAWPEI010000012">
    <property type="protein sequence ID" value="KAK4708638.1"/>
    <property type="molecule type" value="Genomic_DNA"/>
</dbReference>